<dbReference type="InterPro" id="IPR029058">
    <property type="entry name" value="AB_hydrolase_fold"/>
</dbReference>
<dbReference type="EMBL" id="WPHM01000023">
    <property type="protein sequence ID" value="MUZ60914.1"/>
    <property type="molecule type" value="Genomic_DNA"/>
</dbReference>
<sequence length="244" mass="26754">MEMLLLHALPFDGSMWADQMHLLPGSTFAPTLYSLGENIEEWAVKALELVEGDHIIVVGCSIGGSCALEVAALAPDRIAALVLIGTKARHRPEPAFQSSALKLLQEQGPEAAWETYWAPLFSRSTDCQVVETAKTNALRQSLHDIENGVRVFHTRPSRDQVLSSLPKPILVVTGEDDIAPGLKTSSKQAKQAQHGRLQIVPDCGHYVPLERPGYLNGVLNELILSLRPASLDRNRPNEHFCKQG</sequence>
<protein>
    <submittedName>
        <fullName evidence="3">Alpha/beta fold hydrolase</fullName>
    </submittedName>
    <submittedName>
        <fullName evidence="2">Alpha/beta hydrolase</fullName>
    </submittedName>
</protein>
<evidence type="ECO:0000313" key="2">
    <source>
        <dbReference type="EMBL" id="KAA3519271.1"/>
    </source>
</evidence>
<dbReference type="Pfam" id="PF12697">
    <property type="entry name" value="Abhydrolase_6"/>
    <property type="match status" value="1"/>
</dbReference>
<dbReference type="OrthoDB" id="5491135at2"/>
<evidence type="ECO:0000313" key="4">
    <source>
        <dbReference type="Proteomes" id="UP000436692"/>
    </source>
</evidence>
<dbReference type="PANTHER" id="PTHR43798:SF33">
    <property type="entry name" value="HYDROLASE, PUTATIVE (AFU_ORTHOLOGUE AFUA_2G14860)-RELATED"/>
    <property type="match status" value="1"/>
</dbReference>
<dbReference type="PANTHER" id="PTHR43798">
    <property type="entry name" value="MONOACYLGLYCEROL LIPASE"/>
    <property type="match status" value="1"/>
</dbReference>
<dbReference type="EMBL" id="QUSG01000038">
    <property type="protein sequence ID" value="KAA3519271.1"/>
    <property type="molecule type" value="Genomic_DNA"/>
</dbReference>
<dbReference type="Gene3D" id="3.40.50.1820">
    <property type="entry name" value="alpha/beta hydrolase"/>
    <property type="match status" value="1"/>
</dbReference>
<reference evidence="3 4" key="2">
    <citation type="submission" date="2019-12" db="EMBL/GenBank/DDBJ databases">
        <title>Whole-genome sequencing of Allorhizobium vitis.</title>
        <authorList>
            <person name="Gan H.M."/>
            <person name="Szegedi E."/>
            <person name="Burr T."/>
            <person name="Savka M.A."/>
        </authorList>
    </citation>
    <scope>NUCLEOTIDE SEQUENCE [LARGE SCALE GENOMIC DNA]</scope>
    <source>
        <strain evidence="3 4">CG989</strain>
    </source>
</reference>
<dbReference type="AlphaFoldDB" id="A0A368NJ28"/>
<comment type="caution">
    <text evidence="2">The sequence shown here is derived from an EMBL/GenBank/DDBJ whole genome shotgun (WGS) entry which is preliminary data.</text>
</comment>
<feature type="domain" description="AB hydrolase-1" evidence="1">
    <location>
        <begin position="4"/>
        <end position="212"/>
    </location>
</feature>
<keyword evidence="2" id="KW-0378">Hydrolase</keyword>
<dbReference type="Proteomes" id="UP000436911">
    <property type="component" value="Unassembled WGS sequence"/>
</dbReference>
<dbReference type="GeneID" id="60684587"/>
<evidence type="ECO:0000313" key="5">
    <source>
        <dbReference type="Proteomes" id="UP000436911"/>
    </source>
</evidence>
<dbReference type="GO" id="GO:0016020">
    <property type="term" value="C:membrane"/>
    <property type="evidence" value="ECO:0007669"/>
    <property type="project" value="TreeGrafter"/>
</dbReference>
<accession>A0A368NJ28</accession>
<dbReference type="Proteomes" id="UP000436692">
    <property type="component" value="Unassembled WGS sequence"/>
</dbReference>
<proteinExistence type="predicted"/>
<dbReference type="InterPro" id="IPR000073">
    <property type="entry name" value="AB_hydrolase_1"/>
</dbReference>
<dbReference type="GO" id="GO:0016787">
    <property type="term" value="F:hydrolase activity"/>
    <property type="evidence" value="ECO:0007669"/>
    <property type="project" value="UniProtKB-KW"/>
</dbReference>
<evidence type="ECO:0000313" key="3">
    <source>
        <dbReference type="EMBL" id="MUZ60914.1"/>
    </source>
</evidence>
<organism evidence="2 5">
    <name type="scientific">Agrobacterium vitis</name>
    <name type="common">Rhizobium vitis</name>
    <dbReference type="NCBI Taxonomy" id="373"/>
    <lineage>
        <taxon>Bacteria</taxon>
        <taxon>Pseudomonadati</taxon>
        <taxon>Pseudomonadota</taxon>
        <taxon>Alphaproteobacteria</taxon>
        <taxon>Hyphomicrobiales</taxon>
        <taxon>Rhizobiaceae</taxon>
        <taxon>Rhizobium/Agrobacterium group</taxon>
        <taxon>Agrobacterium</taxon>
    </lineage>
</organism>
<dbReference type="InterPro" id="IPR050266">
    <property type="entry name" value="AB_hydrolase_sf"/>
</dbReference>
<reference evidence="2 5" key="1">
    <citation type="submission" date="2018-08" db="EMBL/GenBank/DDBJ databases">
        <title>Genome sequencing of Agrobacterium vitis strain ICMP 10754.</title>
        <authorList>
            <person name="Visnovsky S.B."/>
            <person name="Pitman A.R."/>
        </authorList>
    </citation>
    <scope>NUCLEOTIDE SEQUENCE [LARGE SCALE GENOMIC DNA]</scope>
    <source>
        <strain evidence="2 5">ICMP 10754</strain>
    </source>
</reference>
<evidence type="ECO:0000259" key="1">
    <source>
        <dbReference type="Pfam" id="PF12697"/>
    </source>
</evidence>
<dbReference type="SUPFAM" id="SSF53474">
    <property type="entry name" value="alpha/beta-Hydrolases"/>
    <property type="match status" value="1"/>
</dbReference>
<dbReference type="RefSeq" id="WP_060716479.1">
    <property type="nucleotide sequence ID" value="NZ_CP055267.1"/>
</dbReference>
<name>A0A368NJ28_AGRVI</name>
<dbReference type="PRINTS" id="PR00111">
    <property type="entry name" value="ABHYDROLASE"/>
</dbReference>
<gene>
    <name evidence="2" type="ORF">DXT89_26295</name>
    <name evidence="3" type="ORF">GOZ95_26140</name>
</gene>